<sequence length="654" mass="73470">MDVEDRFRKCLFERYAKNKNYLLPKDCYFTMINDLKTAQVSSTTKTSRQYKLMKRYEVLQCGPNDKLIRKRSSPDEAPIFFVTLEDTYDTIKTAHIATGHGGRDRMLKELEKKFANIQRDSVELFKSYCLVCQEKQKRQKTKGVVVRPILTEEFNSRSQVDLVDYQSMEDGGYKWIMVYQDHLTKFVVLRPLTSKRACQVALQLVDIFTLFGAPVILQSDNGSEFTAVVIRELRDLWPELKLVHGKPRHPLSQGSVERANGDIKDMLTAWMSDHQTTRWSLGLKFVQFMKNRAYHSGLKRSPYRAMFGVEPRVGLSSTWLPEALIDEMQTEEDLRERVGWSSNADNASNPESAGSDLDINITSVSVQVHEESTSAGATLQELSNGDAAVIDRAFEIVQDELTMTNVTAILQEELSNGGEGVVETVQCEPSMTDATATAILHELSNGGEGVVETVQGEPSMTDATATAILQELSNGGEGVLHTENNELRLLNKRQLSINRQREASRECQKGQAERMIKRSRIELCPGQPGDNVAVPVPLVDRGRGDPRNILGIILHKTENDLYKIATRSGVLKGSFTRNEFELCAQKLLTEQDVKCDKQVSVREAVVQNSLSGGQGFTKCNCSGGKKCQTNRCKCFKRKVLCNSRCHQSLTCKNK</sequence>
<dbReference type="InterPro" id="IPR036397">
    <property type="entry name" value="RNaseH_sf"/>
</dbReference>
<evidence type="ECO:0000256" key="1">
    <source>
        <dbReference type="SAM" id="MobiDB-lite"/>
    </source>
</evidence>
<accession>A0AAN9AQJ9</accession>
<protein>
    <recommendedName>
        <fullName evidence="2">Integrase catalytic domain-containing protein</fullName>
    </recommendedName>
</protein>
<proteinExistence type="predicted"/>
<gene>
    <name evidence="3" type="ORF">V1264_009028</name>
</gene>
<dbReference type="AlphaFoldDB" id="A0AAN9AQJ9"/>
<dbReference type="InterPro" id="IPR012337">
    <property type="entry name" value="RNaseH-like_sf"/>
</dbReference>
<feature type="domain" description="Integrase catalytic" evidence="2">
    <location>
        <begin position="144"/>
        <end position="310"/>
    </location>
</feature>
<evidence type="ECO:0000313" key="4">
    <source>
        <dbReference type="Proteomes" id="UP001374579"/>
    </source>
</evidence>
<dbReference type="Gene3D" id="3.30.420.10">
    <property type="entry name" value="Ribonuclease H-like superfamily/Ribonuclease H"/>
    <property type="match status" value="1"/>
</dbReference>
<dbReference type="PANTHER" id="PTHR37984:SF5">
    <property type="entry name" value="PROTEIN NYNRIN-LIKE"/>
    <property type="match status" value="1"/>
</dbReference>
<dbReference type="InterPro" id="IPR001584">
    <property type="entry name" value="Integrase_cat-core"/>
</dbReference>
<reference evidence="3 4" key="1">
    <citation type="submission" date="2024-02" db="EMBL/GenBank/DDBJ databases">
        <title>Chromosome-scale genome assembly of the rough periwinkle Littorina saxatilis.</title>
        <authorList>
            <person name="De Jode A."/>
            <person name="Faria R."/>
            <person name="Formenti G."/>
            <person name="Sims Y."/>
            <person name="Smith T.P."/>
            <person name="Tracey A."/>
            <person name="Wood J.M.D."/>
            <person name="Zagrodzka Z.B."/>
            <person name="Johannesson K."/>
            <person name="Butlin R.K."/>
            <person name="Leder E.H."/>
        </authorList>
    </citation>
    <scope>NUCLEOTIDE SEQUENCE [LARGE SCALE GENOMIC DNA]</scope>
    <source>
        <strain evidence="3">Snail1</strain>
        <tissue evidence="3">Muscle</tissue>
    </source>
</reference>
<dbReference type="GO" id="GO:0003676">
    <property type="term" value="F:nucleic acid binding"/>
    <property type="evidence" value="ECO:0007669"/>
    <property type="project" value="InterPro"/>
</dbReference>
<dbReference type="GO" id="GO:0015074">
    <property type="term" value="P:DNA integration"/>
    <property type="evidence" value="ECO:0007669"/>
    <property type="project" value="InterPro"/>
</dbReference>
<dbReference type="SUPFAM" id="SSF53098">
    <property type="entry name" value="Ribonuclease H-like"/>
    <property type="match status" value="1"/>
</dbReference>
<dbReference type="InterPro" id="IPR050951">
    <property type="entry name" value="Retrovirus_Pol_polyprotein"/>
</dbReference>
<name>A0AAN9AQJ9_9CAEN</name>
<keyword evidence="4" id="KW-1185">Reference proteome</keyword>
<feature type="compositionally biased region" description="Polar residues" evidence="1">
    <location>
        <begin position="340"/>
        <end position="352"/>
    </location>
</feature>
<organism evidence="3 4">
    <name type="scientific">Littorina saxatilis</name>
    <dbReference type="NCBI Taxonomy" id="31220"/>
    <lineage>
        <taxon>Eukaryota</taxon>
        <taxon>Metazoa</taxon>
        <taxon>Spiralia</taxon>
        <taxon>Lophotrochozoa</taxon>
        <taxon>Mollusca</taxon>
        <taxon>Gastropoda</taxon>
        <taxon>Caenogastropoda</taxon>
        <taxon>Littorinimorpha</taxon>
        <taxon>Littorinoidea</taxon>
        <taxon>Littorinidae</taxon>
        <taxon>Littorina</taxon>
    </lineage>
</organism>
<feature type="region of interest" description="Disordered" evidence="1">
    <location>
        <begin position="335"/>
        <end position="356"/>
    </location>
</feature>
<dbReference type="Proteomes" id="UP001374579">
    <property type="component" value="Unassembled WGS sequence"/>
</dbReference>
<comment type="caution">
    <text evidence="3">The sequence shown here is derived from an EMBL/GenBank/DDBJ whole genome shotgun (WGS) entry which is preliminary data.</text>
</comment>
<evidence type="ECO:0000259" key="2">
    <source>
        <dbReference type="PROSITE" id="PS50994"/>
    </source>
</evidence>
<evidence type="ECO:0000313" key="3">
    <source>
        <dbReference type="EMBL" id="KAK7091333.1"/>
    </source>
</evidence>
<dbReference type="PANTHER" id="PTHR37984">
    <property type="entry name" value="PROTEIN CBG26694"/>
    <property type="match status" value="1"/>
</dbReference>
<dbReference type="EMBL" id="JBAMIC010000022">
    <property type="protein sequence ID" value="KAK7091333.1"/>
    <property type="molecule type" value="Genomic_DNA"/>
</dbReference>
<dbReference type="PROSITE" id="PS50994">
    <property type="entry name" value="INTEGRASE"/>
    <property type="match status" value="1"/>
</dbReference>